<reference evidence="2 3" key="1">
    <citation type="submission" date="2020-07" db="EMBL/GenBank/DDBJ databases">
        <title>Mycobacterium kansasii (former subtype) with zoonotic potential isolated from diseased indoor pet cat, Japan.</title>
        <authorList>
            <person name="Fukano H."/>
            <person name="Terazono T."/>
            <person name="Hoshino Y."/>
        </authorList>
    </citation>
    <scope>NUCLEOTIDE SEQUENCE [LARGE SCALE GENOMIC DNA]</scope>
    <source>
        <strain evidence="2 3">Kuro-I</strain>
    </source>
</reference>
<dbReference type="Proteomes" id="UP000516380">
    <property type="component" value="Chromosome"/>
</dbReference>
<feature type="region of interest" description="Disordered" evidence="1">
    <location>
        <begin position="1"/>
        <end position="24"/>
    </location>
</feature>
<name>A0A7G1IBK1_MYCKA</name>
<keyword evidence="3" id="KW-1185">Reference proteome</keyword>
<sequence>MTLSRLAFASDPKAKTPPMPRAPTPMAIRAVDAASPRRRPLPIRNAKFFVKAVHVRLDRAARQVKSRRDLRNREPVGHHRDHLGLTLGQQGRRSPAPPCHLTSQPAGYPGRQVRGSFGASDHGVHDLVAVGFLGQESRGALGQSLVYDGTVIKRAQQHHAGGQSVAGYRVGDLETIQLGHLVVEKCDRRPQLPDGIQRRAAVGHLGDDFHPPAGLEGAHDPWRITG</sequence>
<accession>A0A7G1IBK1</accession>
<proteinExistence type="predicted"/>
<gene>
    <name evidence="2" type="ORF">NIIDMKKI_28990</name>
</gene>
<feature type="compositionally biased region" description="Basic and acidic residues" evidence="1">
    <location>
        <begin position="64"/>
        <end position="78"/>
    </location>
</feature>
<organism evidence="2 3">
    <name type="scientific">Mycobacterium kansasii</name>
    <dbReference type="NCBI Taxonomy" id="1768"/>
    <lineage>
        <taxon>Bacteria</taxon>
        <taxon>Bacillati</taxon>
        <taxon>Actinomycetota</taxon>
        <taxon>Actinomycetes</taxon>
        <taxon>Mycobacteriales</taxon>
        <taxon>Mycobacteriaceae</taxon>
        <taxon>Mycobacterium</taxon>
    </lineage>
</organism>
<evidence type="ECO:0000256" key="1">
    <source>
        <dbReference type="SAM" id="MobiDB-lite"/>
    </source>
</evidence>
<evidence type="ECO:0000313" key="2">
    <source>
        <dbReference type="EMBL" id="BCI87693.1"/>
    </source>
</evidence>
<protein>
    <submittedName>
        <fullName evidence="2">Uncharacterized protein</fullName>
    </submittedName>
</protein>
<feature type="region of interest" description="Disordered" evidence="1">
    <location>
        <begin position="64"/>
        <end position="101"/>
    </location>
</feature>
<dbReference type="AlphaFoldDB" id="A0A7G1IBK1"/>
<dbReference type="EMBL" id="AP023343">
    <property type="protein sequence ID" value="BCI87693.1"/>
    <property type="molecule type" value="Genomic_DNA"/>
</dbReference>
<evidence type="ECO:0000313" key="3">
    <source>
        <dbReference type="Proteomes" id="UP000516380"/>
    </source>
</evidence>